<dbReference type="RefSeq" id="WP_124936957.1">
    <property type="nucleotide sequence ID" value="NZ_RJVQ01000003.1"/>
</dbReference>
<evidence type="ECO:0000256" key="2">
    <source>
        <dbReference type="SAM" id="SignalP"/>
    </source>
</evidence>
<proteinExistence type="predicted"/>
<feature type="signal peptide" evidence="2">
    <location>
        <begin position="1"/>
        <end position="23"/>
    </location>
</feature>
<dbReference type="Gene3D" id="2.40.160.20">
    <property type="match status" value="1"/>
</dbReference>
<keyword evidence="5" id="KW-1185">Reference proteome</keyword>
<protein>
    <submittedName>
        <fullName evidence="4">Porin family protein</fullName>
    </submittedName>
</protein>
<feature type="domain" description="Outer membrane protein beta-barrel" evidence="3">
    <location>
        <begin position="12"/>
        <end position="186"/>
    </location>
</feature>
<evidence type="ECO:0000259" key="3">
    <source>
        <dbReference type="Pfam" id="PF13505"/>
    </source>
</evidence>
<evidence type="ECO:0000256" key="1">
    <source>
        <dbReference type="ARBA" id="ARBA00022729"/>
    </source>
</evidence>
<dbReference type="Proteomes" id="UP000281112">
    <property type="component" value="Unassembled WGS sequence"/>
</dbReference>
<accession>A0A3N9THW9</accession>
<dbReference type="InterPro" id="IPR011250">
    <property type="entry name" value="OMP/PagP_B-barrel"/>
</dbReference>
<sequence length="186" mass="20027">MKKLLPVATGAFALLTLSGFAQAADNDYGLYVGGNYGYVKVDGQDDFDDDNDVYQGLLGFRFNKYLALEGSYIDFGDYGKSGASASTDGYTAALKVIAPIGERVELYGKGGQLWYNTDYSVLGVNGSRDDEGVFAGAGVGFKVTDNFLVNVEYTWYDADIDADAVSNGADTETDFKQASVGVEYRF</sequence>
<keyword evidence="1 2" id="KW-0732">Signal</keyword>
<dbReference type="EMBL" id="RJVQ01000003">
    <property type="protein sequence ID" value="RQW63494.1"/>
    <property type="molecule type" value="Genomic_DNA"/>
</dbReference>
<evidence type="ECO:0000313" key="5">
    <source>
        <dbReference type="Proteomes" id="UP000281112"/>
    </source>
</evidence>
<dbReference type="InterPro" id="IPR027385">
    <property type="entry name" value="Beta-barrel_OMP"/>
</dbReference>
<organism evidence="4 5">
    <name type="scientific">Vibrio viridaestus</name>
    <dbReference type="NCBI Taxonomy" id="2487322"/>
    <lineage>
        <taxon>Bacteria</taxon>
        <taxon>Pseudomonadati</taxon>
        <taxon>Pseudomonadota</taxon>
        <taxon>Gammaproteobacteria</taxon>
        <taxon>Vibrionales</taxon>
        <taxon>Vibrionaceae</taxon>
        <taxon>Vibrio</taxon>
    </lineage>
</organism>
<gene>
    <name evidence="4" type="ORF">EES38_09610</name>
</gene>
<reference evidence="4 5" key="1">
    <citation type="submission" date="2018-11" db="EMBL/GenBank/DDBJ databases">
        <title>Vibrio LJC006 sp. nov., isolated from seawater during the bloom of the enteromorpha.</title>
        <authorList>
            <person name="Liang J."/>
        </authorList>
    </citation>
    <scope>NUCLEOTIDE SEQUENCE [LARGE SCALE GENOMIC DNA]</scope>
    <source>
        <strain evidence="4 5">LJC006</strain>
    </source>
</reference>
<dbReference type="Pfam" id="PF13505">
    <property type="entry name" value="OMP_b-brl"/>
    <property type="match status" value="1"/>
</dbReference>
<dbReference type="SUPFAM" id="SSF56925">
    <property type="entry name" value="OMPA-like"/>
    <property type="match status" value="1"/>
</dbReference>
<comment type="caution">
    <text evidence="4">The sequence shown here is derived from an EMBL/GenBank/DDBJ whole genome shotgun (WGS) entry which is preliminary data.</text>
</comment>
<dbReference type="OrthoDB" id="7620169at2"/>
<dbReference type="AlphaFoldDB" id="A0A3N9THW9"/>
<name>A0A3N9THW9_9VIBR</name>
<feature type="chain" id="PRO_5018009588" evidence="2">
    <location>
        <begin position="24"/>
        <end position="186"/>
    </location>
</feature>
<evidence type="ECO:0000313" key="4">
    <source>
        <dbReference type="EMBL" id="RQW63494.1"/>
    </source>
</evidence>